<dbReference type="SUPFAM" id="SSF48239">
    <property type="entry name" value="Terpenoid cyclases/Protein prenyltransferases"/>
    <property type="match status" value="1"/>
</dbReference>
<name>A0A6P3ZPL6_ZIZJJ</name>
<evidence type="ECO:0000256" key="1">
    <source>
        <dbReference type="ARBA" id="ARBA00001946"/>
    </source>
</evidence>
<dbReference type="KEGG" id="zju:107418472"/>
<reference evidence="7" key="1">
    <citation type="submission" date="2025-08" db="UniProtKB">
        <authorList>
            <consortium name="RefSeq"/>
        </authorList>
    </citation>
    <scope>IDENTIFICATION</scope>
    <source>
        <tissue evidence="7">Seedling</tissue>
    </source>
</reference>
<evidence type="ECO:0000259" key="5">
    <source>
        <dbReference type="Pfam" id="PF03936"/>
    </source>
</evidence>
<dbReference type="PANTHER" id="PTHR31225:SF252">
    <property type="entry name" value="TERPENE SYNTHASE 12-RELATED"/>
    <property type="match status" value="1"/>
</dbReference>
<keyword evidence="6" id="KW-1185">Reference proteome</keyword>
<feature type="domain" description="Terpene synthase N-terminal" evidence="4">
    <location>
        <begin position="58"/>
        <end position="242"/>
    </location>
</feature>
<dbReference type="InterPro" id="IPR001906">
    <property type="entry name" value="Terpene_synth_N"/>
</dbReference>
<evidence type="ECO:0000256" key="2">
    <source>
        <dbReference type="ARBA" id="ARBA00022723"/>
    </source>
</evidence>
<dbReference type="SUPFAM" id="SSF48576">
    <property type="entry name" value="Terpenoid synthases"/>
    <property type="match status" value="1"/>
</dbReference>
<sequence>MATEVGCMVTSIIPKFRPLSPSYGKPSNTTMRICCSQSNSNFVQQHHQRRSAQYQPTIWSYDFVQSLNTNDHVVRYEDEVKKLEKEVKCVLVIKNDEDGHALLLNKLELVDEIQRLGLGYRFKEDIKEVIDGIFNIWDDQGFDNTTAKISLYTSALGFRLLRHHGYQVSQDIFKSFKDDNGDFKEYICKDVKGMLSLYEASFLAFEGENLLEEAKAFTSMHLHNLIRENANTSLAEEVKHALELPLHQGMQRLEARWYIESYSKRSDPNQHLLQLAKLDFNMVQSKQQKELKDMSRWWKGLGLTNKLSFSRDRLMECFFWALGMVSEPQFSNPRKELTKVAALITTIDDVYDVYGTLDELELFTDAVDRWDVKAVEVLPEYMKLCFLALYNTVNQMVYETLKEQGQNSLPYLTKAWADMCKAFLVEAKWCHSKCTPTFEEYMENGWMSISGVLLLVHAYFLVSENISTHGVDCLENHHNLLRWPSIIFRLSNDLGTSAAEIQRGETANSISCSMRQNDQSEDCARKYLHKLMEESWKKMNMEIADGDSPFTKPFLDTAINLARISRCTYQYGDGHGAPDKRSKKRVLSLMIDPIQ</sequence>
<dbReference type="CDD" id="cd00684">
    <property type="entry name" value="Terpene_cyclase_plant_C1"/>
    <property type="match status" value="1"/>
</dbReference>
<dbReference type="InterPro" id="IPR034741">
    <property type="entry name" value="Terpene_cyclase-like_1_C"/>
</dbReference>
<protein>
    <submittedName>
        <fullName evidence="7">Tricyclene synthase EBOS, chloroplastic</fullName>
    </submittedName>
</protein>
<dbReference type="SFLD" id="SFLDS00005">
    <property type="entry name" value="Isoprenoid_Synthase_Type_I"/>
    <property type="match status" value="1"/>
</dbReference>
<dbReference type="InterPro" id="IPR005630">
    <property type="entry name" value="Terpene_synthase_metal-bd"/>
</dbReference>
<dbReference type="SFLD" id="SFLDG01019">
    <property type="entry name" value="Terpene_Cyclase_Like_1_C_Termi"/>
    <property type="match status" value="1"/>
</dbReference>
<gene>
    <name evidence="7" type="primary">LOC107418472</name>
</gene>
<feature type="domain" description="Terpene synthase metal-binding" evidence="5">
    <location>
        <begin position="299"/>
        <end position="538"/>
    </location>
</feature>
<dbReference type="RefSeq" id="XP_015882657.2">
    <property type="nucleotide sequence ID" value="XM_016027171.3"/>
</dbReference>
<organism evidence="6 7">
    <name type="scientific">Ziziphus jujuba</name>
    <name type="common">Chinese jujube</name>
    <name type="synonym">Ziziphus sativa</name>
    <dbReference type="NCBI Taxonomy" id="326968"/>
    <lineage>
        <taxon>Eukaryota</taxon>
        <taxon>Viridiplantae</taxon>
        <taxon>Streptophyta</taxon>
        <taxon>Embryophyta</taxon>
        <taxon>Tracheophyta</taxon>
        <taxon>Spermatophyta</taxon>
        <taxon>Magnoliopsida</taxon>
        <taxon>eudicotyledons</taxon>
        <taxon>Gunneridae</taxon>
        <taxon>Pentapetalae</taxon>
        <taxon>rosids</taxon>
        <taxon>fabids</taxon>
        <taxon>Rosales</taxon>
        <taxon>Rhamnaceae</taxon>
        <taxon>Paliureae</taxon>
        <taxon>Ziziphus</taxon>
    </lineage>
</organism>
<dbReference type="PANTHER" id="PTHR31225">
    <property type="entry name" value="OS04G0344100 PROTEIN-RELATED"/>
    <property type="match status" value="1"/>
</dbReference>
<dbReference type="GO" id="GO:0000287">
    <property type="term" value="F:magnesium ion binding"/>
    <property type="evidence" value="ECO:0007669"/>
    <property type="project" value="InterPro"/>
</dbReference>
<dbReference type="SMR" id="A0A6P3ZPL6"/>
<dbReference type="AlphaFoldDB" id="A0A6P3ZPL6"/>
<evidence type="ECO:0000313" key="7">
    <source>
        <dbReference type="RefSeq" id="XP_015882657.2"/>
    </source>
</evidence>
<dbReference type="InterPro" id="IPR008930">
    <property type="entry name" value="Terpenoid_cyclase/PrenylTrfase"/>
</dbReference>
<dbReference type="InterPro" id="IPR044814">
    <property type="entry name" value="Terpene_cyclase_plant_C1"/>
</dbReference>
<dbReference type="Pfam" id="PF03936">
    <property type="entry name" value="Terpene_synth_C"/>
    <property type="match status" value="1"/>
</dbReference>
<dbReference type="InParanoid" id="A0A6P3ZPL6"/>
<evidence type="ECO:0000256" key="3">
    <source>
        <dbReference type="ARBA" id="ARBA00022842"/>
    </source>
</evidence>
<evidence type="ECO:0000313" key="6">
    <source>
        <dbReference type="Proteomes" id="UP001652623"/>
    </source>
</evidence>
<proteinExistence type="predicted"/>
<dbReference type="InterPro" id="IPR008949">
    <property type="entry name" value="Isoprenoid_synthase_dom_sf"/>
</dbReference>
<dbReference type="GO" id="GO:0016102">
    <property type="term" value="P:diterpenoid biosynthetic process"/>
    <property type="evidence" value="ECO:0007669"/>
    <property type="project" value="InterPro"/>
</dbReference>
<dbReference type="InterPro" id="IPR036965">
    <property type="entry name" value="Terpene_synth_N_sf"/>
</dbReference>
<dbReference type="GeneID" id="107418472"/>
<comment type="cofactor">
    <cofactor evidence="1">
        <name>Mg(2+)</name>
        <dbReference type="ChEBI" id="CHEBI:18420"/>
    </cofactor>
</comment>
<dbReference type="GO" id="GO:0010333">
    <property type="term" value="F:terpene synthase activity"/>
    <property type="evidence" value="ECO:0007669"/>
    <property type="project" value="InterPro"/>
</dbReference>
<dbReference type="Pfam" id="PF01397">
    <property type="entry name" value="Terpene_synth"/>
    <property type="match status" value="1"/>
</dbReference>
<keyword evidence="2" id="KW-0479">Metal-binding</keyword>
<dbReference type="SFLD" id="SFLDG01014">
    <property type="entry name" value="Terpene_Cyclase_Like_1_N-term"/>
    <property type="match status" value="1"/>
</dbReference>
<accession>A0A6P3ZPL6</accession>
<evidence type="ECO:0000259" key="4">
    <source>
        <dbReference type="Pfam" id="PF01397"/>
    </source>
</evidence>
<keyword evidence="3" id="KW-0460">Magnesium</keyword>
<dbReference type="InterPro" id="IPR050148">
    <property type="entry name" value="Terpene_synthase-like"/>
</dbReference>
<dbReference type="Gene3D" id="1.50.10.130">
    <property type="entry name" value="Terpene synthase, N-terminal domain"/>
    <property type="match status" value="1"/>
</dbReference>
<dbReference type="Proteomes" id="UP001652623">
    <property type="component" value="Chromosome 4"/>
</dbReference>
<dbReference type="Gene3D" id="1.10.600.10">
    <property type="entry name" value="Farnesyl Diphosphate Synthase"/>
    <property type="match status" value="1"/>
</dbReference>